<feature type="compositionally biased region" description="Acidic residues" evidence="1">
    <location>
        <begin position="275"/>
        <end position="284"/>
    </location>
</feature>
<evidence type="ECO:0000256" key="1">
    <source>
        <dbReference type="SAM" id="MobiDB-lite"/>
    </source>
</evidence>
<proteinExistence type="predicted"/>
<organism evidence="2 3">
    <name type="scientific">Halomicrobium zhouii</name>
    <dbReference type="NCBI Taxonomy" id="767519"/>
    <lineage>
        <taxon>Archaea</taxon>
        <taxon>Methanobacteriati</taxon>
        <taxon>Methanobacteriota</taxon>
        <taxon>Stenosarchaea group</taxon>
        <taxon>Halobacteria</taxon>
        <taxon>Halobacteriales</taxon>
        <taxon>Haloarculaceae</taxon>
        <taxon>Halomicrobium</taxon>
    </lineage>
</organism>
<dbReference type="OrthoDB" id="241816at2157"/>
<name>A0A1I6KA60_9EURY</name>
<sequence>MGVFDFLPGRGGDGEGASSSEDAATNGEGTGGTDRIEDLTPADFRERAETLAKRSDVPTLDFTVDSLAALDDLATGSVGGIGEVAYGSYLGETIVREYGGEWTDEDGWQVAVALADDRTTVAVFDAARMSIEGDPVFSKVTARLEAEGAVRMPDVPGNPPDPEEAAPKRDVRTDSTASDAGSEPATETAVTDDPAGDEADGGTARDEDGGTADEDATVVTDGTAEDSTAVEADAGAGDVGGPETDVGADIGDDADSTGIDGVGSDDVAFGIDDGTAGDDDDDTDDRTSVLPFGGSSDATGSDTEDDSEASMTTDDGPSGLATDDETGASAGLADEVASQVASDSAVGDVAPEGDEESSSDDAAGIDVGASSTTTADATDESGPVGSNPIENSPDGDSPDGNSPAGNSSADNSPTGDSAAGNSPDENSPAGSDLGGATSANADAPRGDTDGEDEPTAPKRYVLREAAEELADGWPSRDLDFTPASLPRLDTFVEDQWDGRFRASSLADRTVDHEDTGDPLAQLGTYYAEVLVRWLDGEWVATDDGEGAIEVPDVGEKVERVAVFDVARECLIPPSTFAYRYDALVNRLYADEEPVSDGRADVFDDDRASLTSSDVITQFADTADEFVESWPKYPLDYSPRSVRALDEIAQRQTRDWDPAGVPLGDGTDPESLRLTARATAAGAYFAAVLVRHRDAQWRIDGDDVELVVARPAGERTVDPVATAADALRGRDSFLDTYASLDD</sequence>
<dbReference type="EMBL" id="FOZK01000001">
    <property type="protein sequence ID" value="SFR87780.1"/>
    <property type="molecule type" value="Genomic_DNA"/>
</dbReference>
<gene>
    <name evidence="2" type="ORF">SAMN05216559_0405</name>
</gene>
<evidence type="ECO:0000313" key="3">
    <source>
        <dbReference type="Proteomes" id="UP000199062"/>
    </source>
</evidence>
<reference evidence="2 3" key="1">
    <citation type="submission" date="2016-10" db="EMBL/GenBank/DDBJ databases">
        <authorList>
            <person name="de Groot N.N."/>
        </authorList>
    </citation>
    <scope>NUCLEOTIDE SEQUENCE [LARGE SCALE GENOMIC DNA]</scope>
    <source>
        <strain evidence="2 3">CGMCC 1.10457</strain>
    </source>
</reference>
<evidence type="ECO:0000313" key="2">
    <source>
        <dbReference type="EMBL" id="SFR87780.1"/>
    </source>
</evidence>
<keyword evidence="3" id="KW-1185">Reference proteome</keyword>
<protein>
    <submittedName>
        <fullName evidence="2">Uncharacterized protein</fullName>
    </submittedName>
</protein>
<dbReference type="RefSeq" id="WP_089813390.1">
    <property type="nucleotide sequence ID" value="NZ_FOZK01000001.1"/>
</dbReference>
<accession>A0A1I6KA60</accession>
<feature type="region of interest" description="Disordered" evidence="1">
    <location>
        <begin position="1"/>
        <end position="42"/>
    </location>
</feature>
<dbReference type="Proteomes" id="UP000199062">
    <property type="component" value="Unassembled WGS sequence"/>
</dbReference>
<feature type="region of interest" description="Disordered" evidence="1">
    <location>
        <begin position="148"/>
        <end position="457"/>
    </location>
</feature>
<feature type="compositionally biased region" description="Polar residues" evidence="1">
    <location>
        <begin position="399"/>
        <end position="429"/>
    </location>
</feature>
<dbReference type="AlphaFoldDB" id="A0A1I6KA60"/>